<dbReference type="SUPFAM" id="SSF46785">
    <property type="entry name" value="Winged helix' DNA-binding domain"/>
    <property type="match status" value="1"/>
</dbReference>
<reference evidence="3 4" key="1">
    <citation type="submission" date="2018-08" db="EMBL/GenBank/DDBJ databases">
        <title>Actinomadura jelena sp. nov., a novel Actinomycete isolated from soil in Chad.</title>
        <authorList>
            <person name="Shi L."/>
        </authorList>
    </citation>
    <scope>NUCLEOTIDE SEQUENCE [LARGE SCALE GENOMIC DNA]</scope>
    <source>
        <strain evidence="3 4">NEAU-G17</strain>
    </source>
</reference>
<gene>
    <name evidence="3" type="ORF">DZF91_38060</name>
</gene>
<sequence length="194" mass="20612">MTSDPPAPHAPDPDVPGSGLPREPGEPGVSGGDAADDPARRTWSHLRELLNTHGDRRRQVTEALGMSFFRIKALRRVARGPVALRDLASDLLTDRPYTTLVVDDLTGRGLVERIPNPSDRRSKLVRATEAGLAAAAEAERILGTPPPAMYELPPDDLAALDRIVVRILAGPGTDAGEAGEAGGRPPSPAWSPEF</sequence>
<dbReference type="GO" id="GO:0003700">
    <property type="term" value="F:DNA-binding transcription factor activity"/>
    <property type="evidence" value="ECO:0007669"/>
    <property type="project" value="InterPro"/>
</dbReference>
<organism evidence="3 4">
    <name type="scientific">Actinomadura logoneensis</name>
    <dbReference type="NCBI Taxonomy" id="2293572"/>
    <lineage>
        <taxon>Bacteria</taxon>
        <taxon>Bacillati</taxon>
        <taxon>Actinomycetota</taxon>
        <taxon>Actinomycetes</taxon>
        <taxon>Streptosporangiales</taxon>
        <taxon>Thermomonosporaceae</taxon>
        <taxon>Actinomadura</taxon>
    </lineage>
</organism>
<dbReference type="SMART" id="SM00347">
    <property type="entry name" value="HTH_MARR"/>
    <property type="match status" value="1"/>
</dbReference>
<evidence type="ECO:0000259" key="2">
    <source>
        <dbReference type="PROSITE" id="PS50995"/>
    </source>
</evidence>
<dbReference type="PANTHER" id="PTHR33164:SF43">
    <property type="entry name" value="HTH-TYPE TRANSCRIPTIONAL REPRESSOR YETL"/>
    <property type="match status" value="1"/>
</dbReference>
<dbReference type="Proteomes" id="UP000261811">
    <property type="component" value="Unassembled WGS sequence"/>
</dbReference>
<dbReference type="AlphaFoldDB" id="A0A372J8W6"/>
<dbReference type="PANTHER" id="PTHR33164">
    <property type="entry name" value="TRANSCRIPTIONAL REGULATOR, MARR FAMILY"/>
    <property type="match status" value="1"/>
</dbReference>
<evidence type="ECO:0000313" key="3">
    <source>
        <dbReference type="EMBL" id="RFU36441.1"/>
    </source>
</evidence>
<dbReference type="GO" id="GO:0006950">
    <property type="term" value="P:response to stress"/>
    <property type="evidence" value="ECO:0007669"/>
    <property type="project" value="TreeGrafter"/>
</dbReference>
<dbReference type="OrthoDB" id="8635520at2"/>
<dbReference type="InterPro" id="IPR000835">
    <property type="entry name" value="HTH_MarR-typ"/>
</dbReference>
<feature type="compositionally biased region" description="Pro residues" evidence="1">
    <location>
        <begin position="185"/>
        <end position="194"/>
    </location>
</feature>
<dbReference type="Pfam" id="PF01047">
    <property type="entry name" value="MarR"/>
    <property type="match status" value="1"/>
</dbReference>
<dbReference type="PROSITE" id="PS50995">
    <property type="entry name" value="HTH_MARR_2"/>
    <property type="match status" value="1"/>
</dbReference>
<dbReference type="EMBL" id="QURH01001050">
    <property type="protein sequence ID" value="RFU36441.1"/>
    <property type="molecule type" value="Genomic_DNA"/>
</dbReference>
<keyword evidence="4" id="KW-1185">Reference proteome</keyword>
<name>A0A372J8W6_9ACTN</name>
<feature type="compositionally biased region" description="Pro residues" evidence="1">
    <location>
        <begin position="1"/>
        <end position="14"/>
    </location>
</feature>
<feature type="region of interest" description="Disordered" evidence="1">
    <location>
        <begin position="173"/>
        <end position="194"/>
    </location>
</feature>
<dbReference type="InterPro" id="IPR036390">
    <property type="entry name" value="WH_DNA-bd_sf"/>
</dbReference>
<dbReference type="Gene3D" id="1.10.10.10">
    <property type="entry name" value="Winged helix-like DNA-binding domain superfamily/Winged helix DNA-binding domain"/>
    <property type="match status" value="1"/>
</dbReference>
<accession>A0A372J8W6</accession>
<comment type="caution">
    <text evidence="3">The sequence shown here is derived from an EMBL/GenBank/DDBJ whole genome shotgun (WGS) entry which is preliminary data.</text>
</comment>
<evidence type="ECO:0000256" key="1">
    <source>
        <dbReference type="SAM" id="MobiDB-lite"/>
    </source>
</evidence>
<dbReference type="InterPro" id="IPR039422">
    <property type="entry name" value="MarR/SlyA-like"/>
</dbReference>
<dbReference type="RefSeq" id="WP_117361876.1">
    <property type="nucleotide sequence ID" value="NZ_QURH01001050.1"/>
</dbReference>
<feature type="region of interest" description="Disordered" evidence="1">
    <location>
        <begin position="1"/>
        <end position="38"/>
    </location>
</feature>
<proteinExistence type="predicted"/>
<evidence type="ECO:0000313" key="4">
    <source>
        <dbReference type="Proteomes" id="UP000261811"/>
    </source>
</evidence>
<dbReference type="InterPro" id="IPR036388">
    <property type="entry name" value="WH-like_DNA-bd_sf"/>
</dbReference>
<feature type="domain" description="HTH marR-type" evidence="2">
    <location>
        <begin position="36"/>
        <end position="169"/>
    </location>
</feature>
<protein>
    <submittedName>
        <fullName evidence="3">MarR family transcriptional regulator</fullName>
    </submittedName>
</protein>